<organism evidence="7 8">
    <name type="scientific">Carpinus fangiana</name>
    <dbReference type="NCBI Taxonomy" id="176857"/>
    <lineage>
        <taxon>Eukaryota</taxon>
        <taxon>Viridiplantae</taxon>
        <taxon>Streptophyta</taxon>
        <taxon>Embryophyta</taxon>
        <taxon>Tracheophyta</taxon>
        <taxon>Spermatophyta</taxon>
        <taxon>Magnoliopsida</taxon>
        <taxon>eudicotyledons</taxon>
        <taxon>Gunneridae</taxon>
        <taxon>Pentapetalae</taxon>
        <taxon>rosids</taxon>
        <taxon>fabids</taxon>
        <taxon>Fagales</taxon>
        <taxon>Betulaceae</taxon>
        <taxon>Carpinus</taxon>
    </lineage>
</organism>
<dbReference type="GO" id="GO:0003677">
    <property type="term" value="F:DNA binding"/>
    <property type="evidence" value="ECO:0007669"/>
    <property type="project" value="UniProtKB-KW"/>
</dbReference>
<dbReference type="SMART" id="SM01019">
    <property type="entry name" value="B3"/>
    <property type="match status" value="1"/>
</dbReference>
<dbReference type="InterPro" id="IPR015300">
    <property type="entry name" value="DNA-bd_pseudobarrel_sf"/>
</dbReference>
<dbReference type="GO" id="GO:0005634">
    <property type="term" value="C:nucleus"/>
    <property type="evidence" value="ECO:0007669"/>
    <property type="project" value="UniProtKB-SubCell"/>
</dbReference>
<dbReference type="InterPro" id="IPR003340">
    <property type="entry name" value="B3_DNA-bd"/>
</dbReference>
<keyword evidence="8" id="KW-1185">Reference proteome</keyword>
<proteinExistence type="predicted"/>
<comment type="subcellular location">
    <subcellularLocation>
        <location evidence="1">Nucleus</location>
    </subcellularLocation>
</comment>
<keyword evidence="5" id="KW-0539">Nucleus</keyword>
<dbReference type="SUPFAM" id="SSF101936">
    <property type="entry name" value="DNA-binding pseudobarrel domain"/>
    <property type="match status" value="1"/>
</dbReference>
<keyword evidence="4" id="KW-0804">Transcription</keyword>
<evidence type="ECO:0000256" key="3">
    <source>
        <dbReference type="ARBA" id="ARBA00023125"/>
    </source>
</evidence>
<dbReference type="PROSITE" id="PS50863">
    <property type="entry name" value="B3"/>
    <property type="match status" value="1"/>
</dbReference>
<evidence type="ECO:0000256" key="4">
    <source>
        <dbReference type="ARBA" id="ARBA00023163"/>
    </source>
</evidence>
<evidence type="ECO:0000313" key="8">
    <source>
        <dbReference type="Proteomes" id="UP000327013"/>
    </source>
</evidence>
<dbReference type="AlphaFoldDB" id="A0A5N6RN68"/>
<evidence type="ECO:0000256" key="5">
    <source>
        <dbReference type="ARBA" id="ARBA00023242"/>
    </source>
</evidence>
<dbReference type="Gene3D" id="2.40.330.10">
    <property type="entry name" value="DNA-binding pseudobarrel domain"/>
    <property type="match status" value="1"/>
</dbReference>
<dbReference type="Pfam" id="PF02362">
    <property type="entry name" value="B3"/>
    <property type="match status" value="1"/>
</dbReference>
<dbReference type="Proteomes" id="UP000327013">
    <property type="component" value="Chromosome 8"/>
</dbReference>
<evidence type="ECO:0000256" key="1">
    <source>
        <dbReference type="ARBA" id="ARBA00004123"/>
    </source>
</evidence>
<dbReference type="OrthoDB" id="810421at2759"/>
<sequence length="116" mass="13187">MAWMSTKVLTRSDINEGRVYLPEELAGRFGVPNGTQVSVCGPQMNNIWQMKFITRADGRSYLGRAWGEFVERKGLREGETVDFYDLGHIGANGERLFRIERRGVGFDLNEPAPDNY</sequence>
<evidence type="ECO:0000259" key="6">
    <source>
        <dbReference type="PROSITE" id="PS50863"/>
    </source>
</evidence>
<name>A0A5N6RN68_9ROSI</name>
<keyword evidence="2" id="KW-0805">Transcription regulation</keyword>
<accession>A0A5N6RN68</accession>
<dbReference type="CDD" id="cd10017">
    <property type="entry name" value="B3_DNA"/>
    <property type="match status" value="1"/>
</dbReference>
<keyword evidence="3" id="KW-0238">DNA-binding</keyword>
<evidence type="ECO:0000313" key="7">
    <source>
        <dbReference type="EMBL" id="KAE8123896.1"/>
    </source>
</evidence>
<feature type="domain" description="TF-B3" evidence="6">
    <location>
        <begin position="4"/>
        <end position="103"/>
    </location>
</feature>
<evidence type="ECO:0000256" key="2">
    <source>
        <dbReference type="ARBA" id="ARBA00023015"/>
    </source>
</evidence>
<gene>
    <name evidence="7" type="ORF">FH972_018815</name>
</gene>
<reference evidence="7 8" key="1">
    <citation type="submission" date="2019-06" db="EMBL/GenBank/DDBJ databases">
        <title>A chromosomal-level reference genome of Carpinus fangiana (Coryloideae, Betulaceae).</title>
        <authorList>
            <person name="Yang X."/>
            <person name="Wang Z."/>
            <person name="Zhang L."/>
            <person name="Hao G."/>
            <person name="Liu J."/>
            <person name="Yang Y."/>
        </authorList>
    </citation>
    <scope>NUCLEOTIDE SEQUENCE [LARGE SCALE GENOMIC DNA]</scope>
    <source>
        <strain evidence="7">Cfa_2016G</strain>
        <tissue evidence="7">Leaf</tissue>
    </source>
</reference>
<dbReference type="EMBL" id="CM017328">
    <property type="protein sequence ID" value="KAE8123896.1"/>
    <property type="molecule type" value="Genomic_DNA"/>
</dbReference>
<protein>
    <recommendedName>
        <fullName evidence="6">TF-B3 domain-containing protein</fullName>
    </recommendedName>
</protein>